<keyword evidence="4" id="KW-0902">Two-component regulatory system</keyword>
<dbReference type="GO" id="GO:0003700">
    <property type="term" value="F:DNA-binding transcription factor activity"/>
    <property type="evidence" value="ECO:0007669"/>
    <property type="project" value="InterPro"/>
</dbReference>
<keyword evidence="5" id="KW-0805">Transcription regulation</keyword>
<reference evidence="11 12" key="1">
    <citation type="submission" date="2017-01" db="EMBL/GenBank/DDBJ databases">
        <title>Genome analysis of Paenibacillus selenitrireducens ES3-24.</title>
        <authorList>
            <person name="Xu D."/>
            <person name="Yao R."/>
            <person name="Zheng S."/>
        </authorList>
    </citation>
    <scope>NUCLEOTIDE SEQUENCE [LARGE SCALE GENOMIC DNA]</scope>
    <source>
        <strain evidence="11 12">ES3-24</strain>
    </source>
</reference>
<organism evidence="11 12">
    <name type="scientific">Paenibacillus selenitireducens</name>
    <dbReference type="NCBI Taxonomy" id="1324314"/>
    <lineage>
        <taxon>Bacteria</taxon>
        <taxon>Bacillati</taxon>
        <taxon>Bacillota</taxon>
        <taxon>Bacilli</taxon>
        <taxon>Bacillales</taxon>
        <taxon>Paenibacillaceae</taxon>
        <taxon>Paenibacillus</taxon>
    </lineage>
</organism>
<evidence type="ECO:0000256" key="6">
    <source>
        <dbReference type="ARBA" id="ARBA00023125"/>
    </source>
</evidence>
<keyword evidence="3 8" id="KW-0597">Phosphoprotein</keyword>
<dbReference type="InterPro" id="IPR051552">
    <property type="entry name" value="HptR"/>
</dbReference>
<evidence type="ECO:0000313" key="12">
    <source>
        <dbReference type="Proteomes" id="UP000190188"/>
    </source>
</evidence>
<feature type="domain" description="Response regulatory" evidence="10">
    <location>
        <begin position="3"/>
        <end position="120"/>
    </location>
</feature>
<dbReference type="Gene3D" id="3.40.50.2300">
    <property type="match status" value="1"/>
</dbReference>
<keyword evidence="7" id="KW-0804">Transcription</keyword>
<dbReference type="SUPFAM" id="SSF52172">
    <property type="entry name" value="CheY-like"/>
    <property type="match status" value="1"/>
</dbReference>
<dbReference type="RefSeq" id="WP_158081660.1">
    <property type="nucleotide sequence ID" value="NZ_MSZX01000003.1"/>
</dbReference>
<name>A0A1T2XI83_9BACL</name>
<dbReference type="GO" id="GO:0000160">
    <property type="term" value="P:phosphorelay signal transduction system"/>
    <property type="evidence" value="ECO:0007669"/>
    <property type="project" value="UniProtKB-KW"/>
</dbReference>
<dbReference type="PANTHER" id="PTHR42713">
    <property type="entry name" value="HISTIDINE KINASE-RELATED"/>
    <property type="match status" value="1"/>
</dbReference>
<dbReference type="SUPFAM" id="SSF46689">
    <property type="entry name" value="Homeodomain-like"/>
    <property type="match status" value="2"/>
</dbReference>
<dbReference type="InterPro" id="IPR011006">
    <property type="entry name" value="CheY-like_superfamily"/>
</dbReference>
<dbReference type="GO" id="GO:0043565">
    <property type="term" value="F:sequence-specific DNA binding"/>
    <property type="evidence" value="ECO:0007669"/>
    <property type="project" value="InterPro"/>
</dbReference>
<dbReference type="OrthoDB" id="342399at2"/>
<dbReference type="GO" id="GO:0005737">
    <property type="term" value="C:cytoplasm"/>
    <property type="evidence" value="ECO:0007669"/>
    <property type="project" value="UniProtKB-SubCell"/>
</dbReference>
<dbReference type="Pfam" id="PF12833">
    <property type="entry name" value="HTH_18"/>
    <property type="match status" value="1"/>
</dbReference>
<dbReference type="InterPro" id="IPR009057">
    <property type="entry name" value="Homeodomain-like_sf"/>
</dbReference>
<evidence type="ECO:0000259" key="9">
    <source>
        <dbReference type="PROSITE" id="PS01124"/>
    </source>
</evidence>
<dbReference type="STRING" id="1324314.BVG16_10085"/>
<evidence type="ECO:0000256" key="5">
    <source>
        <dbReference type="ARBA" id="ARBA00023015"/>
    </source>
</evidence>
<dbReference type="PROSITE" id="PS50110">
    <property type="entry name" value="RESPONSE_REGULATORY"/>
    <property type="match status" value="1"/>
</dbReference>
<dbReference type="SMART" id="SM00448">
    <property type="entry name" value="REC"/>
    <property type="match status" value="1"/>
</dbReference>
<evidence type="ECO:0000256" key="8">
    <source>
        <dbReference type="PROSITE-ProRule" id="PRU00169"/>
    </source>
</evidence>
<evidence type="ECO:0000256" key="3">
    <source>
        <dbReference type="ARBA" id="ARBA00022553"/>
    </source>
</evidence>
<dbReference type="Proteomes" id="UP000190188">
    <property type="component" value="Unassembled WGS sequence"/>
</dbReference>
<keyword evidence="6" id="KW-0238">DNA-binding</keyword>
<evidence type="ECO:0000256" key="2">
    <source>
        <dbReference type="ARBA" id="ARBA00022490"/>
    </source>
</evidence>
<evidence type="ECO:0000313" key="11">
    <source>
        <dbReference type="EMBL" id="OPA79416.1"/>
    </source>
</evidence>
<gene>
    <name evidence="11" type="ORF">BVG16_10085</name>
</gene>
<dbReference type="EMBL" id="MSZX01000003">
    <property type="protein sequence ID" value="OPA79416.1"/>
    <property type="molecule type" value="Genomic_DNA"/>
</dbReference>
<evidence type="ECO:0000256" key="4">
    <source>
        <dbReference type="ARBA" id="ARBA00023012"/>
    </source>
</evidence>
<dbReference type="Gene3D" id="1.10.10.60">
    <property type="entry name" value="Homeodomain-like"/>
    <property type="match status" value="2"/>
</dbReference>
<evidence type="ECO:0000256" key="1">
    <source>
        <dbReference type="ARBA" id="ARBA00004496"/>
    </source>
</evidence>
<dbReference type="CDD" id="cd17536">
    <property type="entry name" value="REC_YesN-like"/>
    <property type="match status" value="1"/>
</dbReference>
<evidence type="ECO:0000259" key="10">
    <source>
        <dbReference type="PROSITE" id="PS50110"/>
    </source>
</evidence>
<proteinExistence type="predicted"/>
<feature type="domain" description="HTH araC/xylS-type" evidence="9">
    <location>
        <begin position="420"/>
        <end position="518"/>
    </location>
</feature>
<comment type="subcellular location">
    <subcellularLocation>
        <location evidence="1">Cytoplasm</location>
    </subcellularLocation>
</comment>
<keyword evidence="12" id="KW-1185">Reference proteome</keyword>
<dbReference type="InterPro" id="IPR018060">
    <property type="entry name" value="HTH_AraC"/>
</dbReference>
<comment type="caution">
    <text evidence="11">The sequence shown here is derived from an EMBL/GenBank/DDBJ whole genome shotgun (WGS) entry which is preliminary data.</text>
</comment>
<sequence>MYNVFIVDDEPFILEGMPYIIPWEDYGLEIVGEASDGDQALIALQQMHIDILITDITMPTMNGLELISRAREQFPEMKCIVLSGYDDFNYIKEGLQYGIENYLLKPIQVGELKQTLTRTVEKLDTRQRPESIPSNSLDILRDNILYRWVSNRIDTAELKSRALMLSFHIDYPYYRIAVIRPLKADHHPLAEDVMQDLYQISRYHAERSEGCQCFCDPEGDIIIISGSHDHMNHKANLQGTLDRCRSSVTAKHKGIQLYISLGRMELNHSNVPASYESAKKLQEYFLIYEHHEMMDEEFVQLDISNKRWDMDLQTYTKLLLGMERSKLDVFIDTWFNELQCSQVASPSQIRNSAVECILHTKQLMQNYPYSTDWMQDYKALFTGIFRIHTLDQMKEHVKRIAGAAMECIRMEDDGLSPVIKQVVKHVEAQYEREISLKTLAQTYNMHPVYLGRLFQRETGQLFSDYLNKYRIEAAKQLLADSQYKTNEIACKVGYIDPSYFYKQFKKYCGISPALFRDML</sequence>
<evidence type="ECO:0008006" key="13">
    <source>
        <dbReference type="Google" id="ProtNLM"/>
    </source>
</evidence>
<dbReference type="Pfam" id="PF00072">
    <property type="entry name" value="Response_reg"/>
    <property type="match status" value="1"/>
</dbReference>
<dbReference type="PROSITE" id="PS01124">
    <property type="entry name" value="HTH_ARAC_FAMILY_2"/>
    <property type="match status" value="1"/>
</dbReference>
<dbReference type="PANTHER" id="PTHR42713:SF3">
    <property type="entry name" value="TRANSCRIPTIONAL REGULATORY PROTEIN HPTR"/>
    <property type="match status" value="1"/>
</dbReference>
<dbReference type="AlphaFoldDB" id="A0A1T2XI83"/>
<keyword evidence="2" id="KW-0963">Cytoplasm</keyword>
<dbReference type="SMART" id="SM00342">
    <property type="entry name" value="HTH_ARAC"/>
    <property type="match status" value="1"/>
</dbReference>
<accession>A0A1T2XI83</accession>
<dbReference type="InterPro" id="IPR001789">
    <property type="entry name" value="Sig_transdc_resp-reg_receiver"/>
</dbReference>
<protein>
    <recommendedName>
        <fullName evidence="13">DNA-binding response regulator</fullName>
    </recommendedName>
</protein>
<feature type="modified residue" description="4-aspartylphosphate" evidence="8">
    <location>
        <position position="55"/>
    </location>
</feature>
<evidence type="ECO:0000256" key="7">
    <source>
        <dbReference type="ARBA" id="ARBA00023163"/>
    </source>
</evidence>